<evidence type="ECO:0000256" key="5">
    <source>
        <dbReference type="ARBA" id="ARBA00022989"/>
    </source>
</evidence>
<accession>A0AAV4BUF8</accession>
<feature type="transmembrane region" description="Helical" evidence="12">
    <location>
        <begin position="431"/>
        <end position="455"/>
    </location>
</feature>
<feature type="transmembrane region" description="Helical" evidence="12">
    <location>
        <begin position="492"/>
        <end position="511"/>
    </location>
</feature>
<evidence type="ECO:0000256" key="8">
    <source>
        <dbReference type="ARBA" id="ARBA00023170"/>
    </source>
</evidence>
<keyword evidence="4 12" id="KW-0812">Transmembrane</keyword>
<evidence type="ECO:0000259" key="14">
    <source>
        <dbReference type="Pfam" id="PF10613"/>
    </source>
</evidence>
<dbReference type="EMBL" id="BLXT01005456">
    <property type="protein sequence ID" value="GFO22770.1"/>
    <property type="molecule type" value="Genomic_DNA"/>
</dbReference>
<dbReference type="GO" id="GO:0015276">
    <property type="term" value="F:ligand-gated monoatomic ion channel activity"/>
    <property type="evidence" value="ECO:0007669"/>
    <property type="project" value="InterPro"/>
</dbReference>
<gene>
    <name evidence="15" type="ORF">PoB_004927500</name>
</gene>
<dbReference type="InterPro" id="IPR052192">
    <property type="entry name" value="Insect_Ionotropic_Sensory_Rcpt"/>
</dbReference>
<protein>
    <submittedName>
        <fullName evidence="15">Glutamate receptor ionotropic, delta-2</fullName>
    </submittedName>
</protein>
<name>A0AAV4BUF8_9GAST</name>
<dbReference type="InterPro" id="IPR001320">
    <property type="entry name" value="Iontro_rcpt_C"/>
</dbReference>
<reference evidence="15 16" key="1">
    <citation type="journal article" date="2021" name="Elife">
        <title>Chloroplast acquisition without the gene transfer in kleptoplastic sea slugs, Plakobranchus ocellatus.</title>
        <authorList>
            <person name="Maeda T."/>
            <person name="Takahashi S."/>
            <person name="Yoshida T."/>
            <person name="Shimamura S."/>
            <person name="Takaki Y."/>
            <person name="Nagai Y."/>
            <person name="Toyoda A."/>
            <person name="Suzuki Y."/>
            <person name="Arimoto A."/>
            <person name="Ishii H."/>
            <person name="Satoh N."/>
            <person name="Nishiyama T."/>
            <person name="Hasebe M."/>
            <person name="Maruyama T."/>
            <person name="Minagawa J."/>
            <person name="Obokata J."/>
            <person name="Shigenobu S."/>
        </authorList>
    </citation>
    <scope>NUCLEOTIDE SEQUENCE [LARGE SCALE GENOMIC DNA]</scope>
</reference>
<evidence type="ECO:0000313" key="16">
    <source>
        <dbReference type="Proteomes" id="UP000735302"/>
    </source>
</evidence>
<evidence type="ECO:0000256" key="12">
    <source>
        <dbReference type="SAM" id="Phobius"/>
    </source>
</evidence>
<evidence type="ECO:0000313" key="15">
    <source>
        <dbReference type="EMBL" id="GFO22770.1"/>
    </source>
</evidence>
<dbReference type="GO" id="GO:0005886">
    <property type="term" value="C:plasma membrane"/>
    <property type="evidence" value="ECO:0007669"/>
    <property type="project" value="UniProtKB-SubCell"/>
</dbReference>
<evidence type="ECO:0000256" key="2">
    <source>
        <dbReference type="ARBA" id="ARBA00022448"/>
    </source>
</evidence>
<proteinExistence type="predicted"/>
<dbReference type="Pfam" id="PF10613">
    <property type="entry name" value="Lig_chan-Glu_bd"/>
    <property type="match status" value="1"/>
</dbReference>
<dbReference type="Gene3D" id="3.40.190.10">
    <property type="entry name" value="Periplasmic binding protein-like II"/>
    <property type="match status" value="2"/>
</dbReference>
<keyword evidence="9" id="KW-0325">Glycoprotein</keyword>
<keyword evidence="8 15" id="KW-0675">Receptor</keyword>
<keyword evidence="7 12" id="KW-0472">Membrane</keyword>
<dbReference type="Pfam" id="PF00060">
    <property type="entry name" value="Lig_chan"/>
    <property type="match status" value="1"/>
</dbReference>
<keyword evidence="16" id="KW-1185">Reference proteome</keyword>
<dbReference type="InterPro" id="IPR019594">
    <property type="entry name" value="Glu/Gly-bd"/>
</dbReference>
<dbReference type="PANTHER" id="PTHR42643:SF24">
    <property type="entry name" value="IONOTROPIC RECEPTOR 60A"/>
    <property type="match status" value="1"/>
</dbReference>
<feature type="domain" description="Ionotropic glutamate receptor C-terminal" evidence="13">
    <location>
        <begin position="442"/>
        <end position="694"/>
    </location>
</feature>
<organism evidence="15 16">
    <name type="scientific">Plakobranchus ocellatus</name>
    <dbReference type="NCBI Taxonomy" id="259542"/>
    <lineage>
        <taxon>Eukaryota</taxon>
        <taxon>Metazoa</taxon>
        <taxon>Spiralia</taxon>
        <taxon>Lophotrochozoa</taxon>
        <taxon>Mollusca</taxon>
        <taxon>Gastropoda</taxon>
        <taxon>Heterobranchia</taxon>
        <taxon>Euthyneura</taxon>
        <taxon>Panpulmonata</taxon>
        <taxon>Sacoglossa</taxon>
        <taxon>Placobranchoidea</taxon>
        <taxon>Plakobranchidae</taxon>
        <taxon>Plakobranchus</taxon>
    </lineage>
</organism>
<evidence type="ECO:0000256" key="1">
    <source>
        <dbReference type="ARBA" id="ARBA00004651"/>
    </source>
</evidence>
<comment type="caution">
    <text evidence="15">The sequence shown here is derived from an EMBL/GenBank/DDBJ whole genome shotgun (WGS) entry which is preliminary data.</text>
</comment>
<evidence type="ECO:0000256" key="7">
    <source>
        <dbReference type="ARBA" id="ARBA00023136"/>
    </source>
</evidence>
<evidence type="ECO:0000256" key="4">
    <source>
        <dbReference type="ARBA" id="ARBA00022692"/>
    </source>
</evidence>
<evidence type="ECO:0000256" key="3">
    <source>
        <dbReference type="ARBA" id="ARBA00022475"/>
    </source>
</evidence>
<dbReference type="AlphaFoldDB" id="A0AAV4BUF8"/>
<evidence type="ECO:0000256" key="10">
    <source>
        <dbReference type="ARBA" id="ARBA00023286"/>
    </source>
</evidence>
<evidence type="ECO:0000259" key="13">
    <source>
        <dbReference type="Pfam" id="PF00060"/>
    </source>
</evidence>
<keyword evidence="2" id="KW-0813">Transport</keyword>
<dbReference type="SUPFAM" id="SSF53850">
    <property type="entry name" value="Periplasmic binding protein-like II"/>
    <property type="match status" value="1"/>
</dbReference>
<dbReference type="Proteomes" id="UP000735302">
    <property type="component" value="Unassembled WGS sequence"/>
</dbReference>
<keyword evidence="11" id="KW-0407">Ion channel</keyword>
<sequence>MVLSWHLQDSVVSRFAAYSHERRHHFCKTSDFAVSQNHSNLNNARLFDQTCHETETWARLFLEVREVIDYMYDLHQPNQSSIPVKSETLLLIYTAEISKVVDRIEKSRAVPKRLTKTIAFEVDIRCARQKVLEVLLAVVNVETEINGVVVASSNADCVASVLDTVATESMFKWRRFLHITEWIALLVDCPYFNADFTPFQQISLPDFVTLLFIRERKGSLKLNVAQKSRIEPMGSGARLCLHLTSTLTKNSLFHAIDLSPFPNQTFQSILNRNTLSSYNIRKSAASFLSTQKSVMADMIIPVVLLVSEPERNAFPVTEGGKTTWTGFSVEILNLLSKALGFTSLPFAVTDGGFYGLYEADGDALGLVGYLTRREAGLTTMAMFFSEKRRQDVDFLYPAVKASQTYVIYKVEKQSSQLGDLYSQLVKGNNEILLLLTGPCVALIAGLVVFLVNGVLVNRGKLLGRQNLKRLFDFPFHWVFQTTELWRHKSCRILRATWALFSVILFATYGALMTSNAAAPVERPVISSLEDLLAHSEIAIGISPSSSKTVTTLSRAKRGTTKAQLWEKLVRLNKSDGKTFNPDKGYHMRRVLKGNYAFISGLPKVVLQSYVDADFSDVRFFDVINEYMHMAIPQNVFYKAEIERALLLATESGTIKAVYDKWFSPDASLEKSEVKDTTVIHLARLELLFSMTACGTGLAFLSLVIEQLLHFRRTQEIVYDGLSKLSQNCYLS</sequence>
<evidence type="ECO:0000256" key="6">
    <source>
        <dbReference type="ARBA" id="ARBA00023065"/>
    </source>
</evidence>
<keyword evidence="10" id="KW-1071">Ligand-gated ion channel</keyword>
<keyword evidence="5 12" id="KW-1133">Transmembrane helix</keyword>
<dbReference type="GO" id="GO:0050906">
    <property type="term" value="P:detection of stimulus involved in sensory perception"/>
    <property type="evidence" value="ECO:0007669"/>
    <property type="project" value="UniProtKB-ARBA"/>
</dbReference>
<dbReference type="PANTHER" id="PTHR42643">
    <property type="entry name" value="IONOTROPIC RECEPTOR 20A-RELATED"/>
    <property type="match status" value="1"/>
</dbReference>
<evidence type="ECO:0000256" key="9">
    <source>
        <dbReference type="ARBA" id="ARBA00023180"/>
    </source>
</evidence>
<comment type="subcellular location">
    <subcellularLocation>
        <location evidence="1">Cell membrane</location>
        <topology evidence="1">Multi-pass membrane protein</topology>
    </subcellularLocation>
</comment>
<evidence type="ECO:0000256" key="11">
    <source>
        <dbReference type="ARBA" id="ARBA00023303"/>
    </source>
</evidence>
<keyword evidence="3" id="KW-1003">Cell membrane</keyword>
<keyword evidence="6" id="KW-0406">Ion transport</keyword>
<feature type="domain" description="Ionotropic glutamate receptor L-glutamate and glycine-binding" evidence="14">
    <location>
        <begin position="319"/>
        <end position="406"/>
    </location>
</feature>